<accession>A0A916SD41</accession>
<feature type="domain" description="Resolvase HTH" evidence="1">
    <location>
        <begin position="15"/>
        <end position="51"/>
    </location>
</feature>
<dbReference type="SUPFAM" id="SSF46689">
    <property type="entry name" value="Homeodomain-like"/>
    <property type="match status" value="1"/>
</dbReference>
<evidence type="ECO:0000313" key="2">
    <source>
        <dbReference type="EMBL" id="GGA94632.1"/>
    </source>
</evidence>
<dbReference type="GO" id="GO:0003677">
    <property type="term" value="F:DNA binding"/>
    <property type="evidence" value="ECO:0007669"/>
    <property type="project" value="InterPro"/>
</dbReference>
<evidence type="ECO:0000259" key="1">
    <source>
        <dbReference type="Pfam" id="PF02796"/>
    </source>
</evidence>
<protein>
    <recommendedName>
        <fullName evidence="1">Resolvase HTH domain-containing protein</fullName>
    </recommendedName>
</protein>
<comment type="caution">
    <text evidence="2">The sequence shown here is derived from an EMBL/GenBank/DDBJ whole genome shotgun (WGS) entry which is preliminary data.</text>
</comment>
<reference evidence="2" key="1">
    <citation type="journal article" date="2014" name="Int. J. Syst. Evol. Microbiol.">
        <title>Complete genome sequence of Corynebacterium casei LMG S-19264T (=DSM 44701T), isolated from a smear-ripened cheese.</title>
        <authorList>
            <consortium name="US DOE Joint Genome Institute (JGI-PGF)"/>
            <person name="Walter F."/>
            <person name="Albersmeier A."/>
            <person name="Kalinowski J."/>
            <person name="Ruckert C."/>
        </authorList>
    </citation>
    <scope>NUCLEOTIDE SEQUENCE</scope>
    <source>
        <strain evidence="2">CGMCC 1.15082</strain>
    </source>
</reference>
<proteinExistence type="predicted"/>
<evidence type="ECO:0000313" key="3">
    <source>
        <dbReference type="Proteomes" id="UP000646478"/>
    </source>
</evidence>
<dbReference type="Gene3D" id="1.10.10.60">
    <property type="entry name" value="Homeodomain-like"/>
    <property type="match status" value="1"/>
</dbReference>
<dbReference type="EMBL" id="BMHH01000008">
    <property type="protein sequence ID" value="GGA94632.1"/>
    <property type="molecule type" value="Genomic_DNA"/>
</dbReference>
<gene>
    <name evidence="2" type="ORF">GCM10011491_23660</name>
</gene>
<organism evidence="2 3">
    <name type="scientific">Brucella endophytica</name>
    <dbReference type="NCBI Taxonomy" id="1963359"/>
    <lineage>
        <taxon>Bacteria</taxon>
        <taxon>Pseudomonadati</taxon>
        <taxon>Pseudomonadota</taxon>
        <taxon>Alphaproteobacteria</taxon>
        <taxon>Hyphomicrobiales</taxon>
        <taxon>Brucellaceae</taxon>
        <taxon>Brucella/Ochrobactrum group</taxon>
        <taxon>Brucella</taxon>
    </lineage>
</organism>
<dbReference type="Pfam" id="PF02796">
    <property type="entry name" value="HTH_7"/>
    <property type="match status" value="1"/>
</dbReference>
<dbReference type="AlphaFoldDB" id="A0A916SD41"/>
<dbReference type="InterPro" id="IPR006120">
    <property type="entry name" value="Resolvase_HTH_dom"/>
</dbReference>
<dbReference type="Proteomes" id="UP000646478">
    <property type="component" value="Unassembled WGS sequence"/>
</dbReference>
<sequence>MRPVGAVRQDGIYKGRKKNVDDTEIRRRITAGATKAAVARDLNISRMTVYRSSRHRSDWHD</sequence>
<reference evidence="2" key="2">
    <citation type="submission" date="2020-09" db="EMBL/GenBank/DDBJ databases">
        <authorList>
            <person name="Sun Q."/>
            <person name="Zhou Y."/>
        </authorList>
    </citation>
    <scope>NUCLEOTIDE SEQUENCE</scope>
    <source>
        <strain evidence="2">CGMCC 1.15082</strain>
    </source>
</reference>
<dbReference type="GO" id="GO:0000150">
    <property type="term" value="F:DNA strand exchange activity"/>
    <property type="evidence" value="ECO:0007669"/>
    <property type="project" value="InterPro"/>
</dbReference>
<name>A0A916SD41_9HYPH</name>
<dbReference type="InterPro" id="IPR009057">
    <property type="entry name" value="Homeodomain-like_sf"/>
</dbReference>
<keyword evidence="3" id="KW-1185">Reference proteome</keyword>